<accession>A0ABS8WPB5</accession>
<evidence type="ECO:0000313" key="1">
    <source>
        <dbReference type="EMBL" id="MCE3214727.1"/>
    </source>
</evidence>
<feature type="non-terminal residue" evidence="1">
    <location>
        <position position="1"/>
    </location>
</feature>
<evidence type="ECO:0000313" key="2">
    <source>
        <dbReference type="Proteomes" id="UP000823775"/>
    </source>
</evidence>
<sequence length="51" mass="6009">EADAEETRRISRLSFGLKGMEDYYLFFKERRAITAEAQFDVNSFKAKFPDI</sequence>
<organism evidence="1 2">
    <name type="scientific">Datura stramonium</name>
    <name type="common">Jimsonweed</name>
    <name type="synonym">Common thornapple</name>
    <dbReference type="NCBI Taxonomy" id="4076"/>
    <lineage>
        <taxon>Eukaryota</taxon>
        <taxon>Viridiplantae</taxon>
        <taxon>Streptophyta</taxon>
        <taxon>Embryophyta</taxon>
        <taxon>Tracheophyta</taxon>
        <taxon>Spermatophyta</taxon>
        <taxon>Magnoliopsida</taxon>
        <taxon>eudicotyledons</taxon>
        <taxon>Gunneridae</taxon>
        <taxon>Pentapetalae</taxon>
        <taxon>asterids</taxon>
        <taxon>lamiids</taxon>
        <taxon>Solanales</taxon>
        <taxon>Solanaceae</taxon>
        <taxon>Solanoideae</taxon>
        <taxon>Datureae</taxon>
        <taxon>Datura</taxon>
    </lineage>
</organism>
<comment type="caution">
    <text evidence="1">The sequence shown here is derived from an EMBL/GenBank/DDBJ whole genome shotgun (WGS) entry which is preliminary data.</text>
</comment>
<protein>
    <submittedName>
        <fullName evidence="1">Uncharacterized protein</fullName>
    </submittedName>
</protein>
<name>A0ABS8WPB5_DATST</name>
<reference evidence="1 2" key="1">
    <citation type="journal article" date="2021" name="BMC Genomics">
        <title>Datura genome reveals duplications of psychoactive alkaloid biosynthetic genes and high mutation rate following tissue culture.</title>
        <authorList>
            <person name="Rajewski A."/>
            <person name="Carter-House D."/>
            <person name="Stajich J."/>
            <person name="Litt A."/>
        </authorList>
    </citation>
    <scope>NUCLEOTIDE SEQUENCE [LARGE SCALE GENOMIC DNA]</scope>
    <source>
        <strain evidence="1">AR-01</strain>
    </source>
</reference>
<gene>
    <name evidence="1" type="ORF">HAX54_053150</name>
</gene>
<keyword evidence="2" id="KW-1185">Reference proteome</keyword>
<proteinExistence type="predicted"/>
<dbReference type="Proteomes" id="UP000823775">
    <property type="component" value="Unassembled WGS sequence"/>
</dbReference>
<dbReference type="EMBL" id="JACEIK010009824">
    <property type="protein sequence ID" value="MCE3214727.1"/>
    <property type="molecule type" value="Genomic_DNA"/>
</dbReference>